<reference evidence="2 3" key="1">
    <citation type="journal article" date="2021" name="Sci. Rep.">
        <title>The distribution of antibiotic resistance genes in chicken gut microbiota commensals.</title>
        <authorList>
            <person name="Juricova H."/>
            <person name="Matiasovicova J."/>
            <person name="Kubasova T."/>
            <person name="Cejkova D."/>
            <person name="Rychlik I."/>
        </authorList>
    </citation>
    <scope>NUCLEOTIDE SEQUENCE [LARGE SCALE GENOMIC DNA]</scope>
    <source>
        <strain evidence="2 3">An564</strain>
    </source>
</reference>
<feature type="transmembrane region" description="Helical" evidence="1">
    <location>
        <begin position="9"/>
        <end position="30"/>
    </location>
</feature>
<keyword evidence="1" id="KW-0472">Membrane</keyword>
<dbReference type="Proteomes" id="UP000724149">
    <property type="component" value="Unassembled WGS sequence"/>
</dbReference>
<evidence type="ECO:0000256" key="1">
    <source>
        <dbReference type="SAM" id="Phobius"/>
    </source>
</evidence>
<comment type="caution">
    <text evidence="2">The sequence shown here is derived from an EMBL/GenBank/DDBJ whole genome shotgun (WGS) entry which is preliminary data.</text>
</comment>
<sequence length="96" mass="10395">MSSTTKKSIILIISVAIIASLVGFAAYSLFLHDILPQEGFLSSLLGRSPIRFSMNCCLISVIAVIFCVPSIREIFMGSVNTAASYKDSHGKRGNRI</sequence>
<dbReference type="EMBL" id="JACSNR010000010">
    <property type="protein sequence ID" value="MBM6924119.1"/>
    <property type="molecule type" value="Genomic_DNA"/>
</dbReference>
<organism evidence="2 3">
    <name type="scientific">Hydrogenoanaerobacterium saccharovorans</name>
    <dbReference type="NCBI Taxonomy" id="474960"/>
    <lineage>
        <taxon>Bacteria</taxon>
        <taxon>Bacillati</taxon>
        <taxon>Bacillota</taxon>
        <taxon>Clostridia</taxon>
        <taxon>Eubacteriales</taxon>
        <taxon>Oscillospiraceae</taxon>
        <taxon>Hydrogenoanaerobacterium</taxon>
    </lineage>
</organism>
<evidence type="ECO:0000313" key="2">
    <source>
        <dbReference type="EMBL" id="MBM6924119.1"/>
    </source>
</evidence>
<keyword evidence="1" id="KW-1133">Transmembrane helix</keyword>
<name>A0ABS2GRE5_9FIRM</name>
<proteinExistence type="predicted"/>
<gene>
    <name evidence="2" type="ORF">H9X81_10530</name>
</gene>
<feature type="transmembrane region" description="Helical" evidence="1">
    <location>
        <begin position="50"/>
        <end position="68"/>
    </location>
</feature>
<dbReference type="RefSeq" id="WP_204721837.1">
    <property type="nucleotide sequence ID" value="NZ_JACSNR010000010.1"/>
</dbReference>
<keyword evidence="3" id="KW-1185">Reference proteome</keyword>
<keyword evidence="1" id="KW-0812">Transmembrane</keyword>
<evidence type="ECO:0000313" key="3">
    <source>
        <dbReference type="Proteomes" id="UP000724149"/>
    </source>
</evidence>
<accession>A0ABS2GRE5</accession>
<protein>
    <submittedName>
        <fullName evidence="2">Uncharacterized protein</fullName>
    </submittedName>
</protein>